<sequence>MTVISLQHVTKDYGHGRGIFDVSFNVEQGTVYGFLGPNGAGKTTAIRHIMGFSKPEKGIVTVNGLDCWTNAKTIQENLGYLPGEVALPENLTGKQFIQMMMDLRKVKDDTHCKKLMEFFDLDASGKVKRMSLGMKRKLAIVTAFMHDPDVLVLDEPTSGLDPIMQQRFIDFVKLEKKRGKTILLSSHIFTEIDATCDEISIIKDGYLISSFNKQELLKMTEKVFNLTVQNAMHYMQLVQMIESNGFNLLFKNEQTNELQIGCYPNDLSKLIKILADFPISSFNEVPFSLEKHFMEFYDRRVGGEIQWQ</sequence>
<keyword evidence="3" id="KW-0547">Nucleotide-binding</keyword>
<keyword evidence="2" id="KW-0813">Transport</keyword>
<comment type="caution">
    <text evidence="6">The sequence shown here is derived from an EMBL/GenBank/DDBJ whole genome shotgun (WGS) entry which is preliminary data.</text>
</comment>
<reference evidence="6 7" key="1">
    <citation type="submission" date="2022-03" db="EMBL/GenBank/DDBJ databases">
        <authorList>
            <person name="Jo J.-H."/>
            <person name="Im W.-T."/>
        </authorList>
    </citation>
    <scope>NUCLEOTIDE SEQUENCE [LARGE SCALE GENOMIC DNA]</scope>
    <source>
        <strain evidence="6 7">MA9</strain>
    </source>
</reference>
<evidence type="ECO:0000256" key="3">
    <source>
        <dbReference type="ARBA" id="ARBA00022741"/>
    </source>
</evidence>
<dbReference type="InterPro" id="IPR027417">
    <property type="entry name" value="P-loop_NTPase"/>
</dbReference>
<dbReference type="InterPro" id="IPR003439">
    <property type="entry name" value="ABC_transporter-like_ATP-bd"/>
</dbReference>
<evidence type="ECO:0000256" key="1">
    <source>
        <dbReference type="ARBA" id="ARBA00005417"/>
    </source>
</evidence>
<dbReference type="Pfam" id="PF00005">
    <property type="entry name" value="ABC_tran"/>
    <property type="match status" value="1"/>
</dbReference>
<evidence type="ECO:0000256" key="2">
    <source>
        <dbReference type="ARBA" id="ARBA00022448"/>
    </source>
</evidence>
<feature type="domain" description="ABC transporter" evidence="5">
    <location>
        <begin position="4"/>
        <end position="229"/>
    </location>
</feature>
<gene>
    <name evidence="6" type="ORF">LZ480_12285</name>
</gene>
<dbReference type="Proteomes" id="UP001316087">
    <property type="component" value="Unassembled WGS sequence"/>
</dbReference>
<evidence type="ECO:0000256" key="4">
    <source>
        <dbReference type="ARBA" id="ARBA00022840"/>
    </source>
</evidence>
<dbReference type="SMART" id="SM00382">
    <property type="entry name" value="AAA"/>
    <property type="match status" value="1"/>
</dbReference>
<comment type="similarity">
    <text evidence="1">Belongs to the ABC transporter superfamily.</text>
</comment>
<proteinExistence type="inferred from homology"/>
<keyword evidence="7" id="KW-1185">Reference proteome</keyword>
<evidence type="ECO:0000259" key="5">
    <source>
        <dbReference type="PROSITE" id="PS50893"/>
    </source>
</evidence>
<dbReference type="PROSITE" id="PS00211">
    <property type="entry name" value="ABC_TRANSPORTER_1"/>
    <property type="match status" value="1"/>
</dbReference>
<dbReference type="EMBL" id="JAKZFC010000004">
    <property type="protein sequence ID" value="MCH7322671.1"/>
    <property type="molecule type" value="Genomic_DNA"/>
</dbReference>
<dbReference type="GO" id="GO:0005524">
    <property type="term" value="F:ATP binding"/>
    <property type="evidence" value="ECO:0007669"/>
    <property type="project" value="UniProtKB-KW"/>
</dbReference>
<dbReference type="PANTHER" id="PTHR42711">
    <property type="entry name" value="ABC TRANSPORTER ATP-BINDING PROTEIN"/>
    <property type="match status" value="1"/>
</dbReference>
<dbReference type="SUPFAM" id="SSF52540">
    <property type="entry name" value="P-loop containing nucleoside triphosphate hydrolases"/>
    <property type="match status" value="1"/>
</dbReference>
<dbReference type="CDD" id="cd03230">
    <property type="entry name" value="ABC_DR_subfamily_A"/>
    <property type="match status" value="1"/>
</dbReference>
<protein>
    <submittedName>
        <fullName evidence="6">ABC transporter ATP-binding protein</fullName>
    </submittedName>
</protein>
<dbReference type="InterPro" id="IPR050763">
    <property type="entry name" value="ABC_transporter_ATP-binding"/>
</dbReference>
<evidence type="ECO:0000313" key="7">
    <source>
        <dbReference type="Proteomes" id="UP001316087"/>
    </source>
</evidence>
<name>A0ABS9UEC4_9BACL</name>
<dbReference type="RefSeq" id="WP_241369736.1">
    <property type="nucleotide sequence ID" value="NZ_JAKZFC010000004.1"/>
</dbReference>
<accession>A0ABS9UEC4</accession>
<dbReference type="PANTHER" id="PTHR42711:SF5">
    <property type="entry name" value="ABC TRANSPORTER ATP-BINDING PROTEIN NATA"/>
    <property type="match status" value="1"/>
</dbReference>
<dbReference type="InterPro" id="IPR003593">
    <property type="entry name" value="AAA+_ATPase"/>
</dbReference>
<dbReference type="PROSITE" id="PS50893">
    <property type="entry name" value="ABC_TRANSPORTER_2"/>
    <property type="match status" value="1"/>
</dbReference>
<organism evidence="6 7">
    <name type="scientific">Solibacillus palustris</name>
    <dbReference type="NCBI Taxonomy" id="2908203"/>
    <lineage>
        <taxon>Bacteria</taxon>
        <taxon>Bacillati</taxon>
        <taxon>Bacillota</taxon>
        <taxon>Bacilli</taxon>
        <taxon>Bacillales</taxon>
        <taxon>Caryophanaceae</taxon>
        <taxon>Solibacillus</taxon>
    </lineage>
</organism>
<evidence type="ECO:0000313" key="6">
    <source>
        <dbReference type="EMBL" id="MCH7322671.1"/>
    </source>
</evidence>
<keyword evidence="4 6" id="KW-0067">ATP-binding</keyword>
<dbReference type="Gene3D" id="3.40.50.300">
    <property type="entry name" value="P-loop containing nucleotide triphosphate hydrolases"/>
    <property type="match status" value="1"/>
</dbReference>
<dbReference type="InterPro" id="IPR017871">
    <property type="entry name" value="ABC_transporter-like_CS"/>
</dbReference>